<evidence type="ECO:0000313" key="2">
    <source>
        <dbReference type="EMBL" id="SEB19011.1"/>
    </source>
</evidence>
<dbReference type="STRING" id="425514.SAMN05443550_11518"/>
<evidence type="ECO:0000259" key="1">
    <source>
        <dbReference type="PROSITE" id="PS51186"/>
    </source>
</evidence>
<dbReference type="InterPro" id="IPR000182">
    <property type="entry name" value="GNAT_dom"/>
</dbReference>
<dbReference type="PROSITE" id="PS51186">
    <property type="entry name" value="GNAT"/>
    <property type="match status" value="1"/>
</dbReference>
<reference evidence="2 3" key="1">
    <citation type="submission" date="2016-10" db="EMBL/GenBank/DDBJ databases">
        <authorList>
            <person name="de Groot N.N."/>
        </authorList>
    </citation>
    <scope>NUCLEOTIDE SEQUENCE [LARGE SCALE GENOMIC DNA]</scope>
    <source>
        <strain evidence="2 3">DSM 19033</strain>
    </source>
</reference>
<dbReference type="SUPFAM" id="SSF55729">
    <property type="entry name" value="Acyl-CoA N-acyltransferases (Nat)"/>
    <property type="match status" value="1"/>
</dbReference>
<dbReference type="AlphaFoldDB" id="A0A1H4HBJ2"/>
<accession>A0A1H4HBJ2</accession>
<protein>
    <recommendedName>
        <fullName evidence="1">N-acetyltransferase domain-containing protein</fullName>
    </recommendedName>
</protein>
<sequence>MEVIHTTKLADEHRKAIFTLWNTEYPEQLQYKDLNGLNAYISNLPGAKHFLYLENGSILGWAFKFPRESETWFAVILNSSIHKKGIGTLLLDKLKEDESALNGWVVDHDQYFRTNGEAYQSPLNFYLKNHFSIDRTLRLESSQLSAAKIRWQASPIR</sequence>
<keyword evidence="3" id="KW-1185">Reference proteome</keyword>
<dbReference type="Gene3D" id="3.40.630.30">
    <property type="match status" value="1"/>
</dbReference>
<dbReference type="RefSeq" id="WP_139298376.1">
    <property type="nucleotide sequence ID" value="NZ_FNRA01000015.1"/>
</dbReference>
<name>A0A1H4HBJ2_9SPHI</name>
<dbReference type="OrthoDB" id="1073140at2"/>
<dbReference type="Proteomes" id="UP000198850">
    <property type="component" value="Unassembled WGS sequence"/>
</dbReference>
<gene>
    <name evidence="2" type="ORF">SAMN05443550_11518</name>
</gene>
<dbReference type="GO" id="GO:0016747">
    <property type="term" value="F:acyltransferase activity, transferring groups other than amino-acyl groups"/>
    <property type="evidence" value="ECO:0007669"/>
    <property type="project" value="InterPro"/>
</dbReference>
<feature type="domain" description="N-acetyltransferase" evidence="1">
    <location>
        <begin position="4"/>
        <end position="138"/>
    </location>
</feature>
<organism evidence="2 3">
    <name type="scientific">Pedobacter hartonius</name>
    <dbReference type="NCBI Taxonomy" id="425514"/>
    <lineage>
        <taxon>Bacteria</taxon>
        <taxon>Pseudomonadati</taxon>
        <taxon>Bacteroidota</taxon>
        <taxon>Sphingobacteriia</taxon>
        <taxon>Sphingobacteriales</taxon>
        <taxon>Sphingobacteriaceae</taxon>
        <taxon>Pedobacter</taxon>
    </lineage>
</organism>
<evidence type="ECO:0000313" key="3">
    <source>
        <dbReference type="Proteomes" id="UP000198850"/>
    </source>
</evidence>
<proteinExistence type="predicted"/>
<dbReference type="InterPro" id="IPR016181">
    <property type="entry name" value="Acyl_CoA_acyltransferase"/>
</dbReference>
<dbReference type="EMBL" id="FNRA01000015">
    <property type="protein sequence ID" value="SEB19011.1"/>
    <property type="molecule type" value="Genomic_DNA"/>
</dbReference>